<dbReference type="EMBL" id="JAUSTP010000014">
    <property type="protein sequence ID" value="MDQ0190078.1"/>
    <property type="molecule type" value="Genomic_DNA"/>
</dbReference>
<dbReference type="Proteomes" id="UP001232973">
    <property type="component" value="Unassembled WGS sequence"/>
</dbReference>
<keyword evidence="1" id="KW-0472">Membrane</keyword>
<evidence type="ECO:0000256" key="1">
    <source>
        <dbReference type="SAM" id="Phobius"/>
    </source>
</evidence>
<proteinExistence type="predicted"/>
<keyword evidence="3" id="KW-1185">Reference proteome</keyword>
<accession>A0ABT9XIG4</accession>
<feature type="transmembrane region" description="Helical" evidence="1">
    <location>
        <begin position="38"/>
        <end position="57"/>
    </location>
</feature>
<keyword evidence="1" id="KW-1133">Transmembrane helix</keyword>
<dbReference type="RefSeq" id="WP_274456835.1">
    <property type="nucleotide sequence ID" value="NZ_CP067097.1"/>
</dbReference>
<name>A0ABT9XIG4_9BACL</name>
<evidence type="ECO:0000313" key="2">
    <source>
        <dbReference type="EMBL" id="MDQ0190078.1"/>
    </source>
</evidence>
<feature type="transmembrane region" description="Helical" evidence="1">
    <location>
        <begin position="6"/>
        <end position="26"/>
    </location>
</feature>
<reference evidence="2 3" key="1">
    <citation type="submission" date="2023-07" db="EMBL/GenBank/DDBJ databases">
        <title>Genomic Encyclopedia of Type Strains, Phase IV (KMG-IV): sequencing the most valuable type-strain genomes for metagenomic binning, comparative biology and taxonomic classification.</title>
        <authorList>
            <person name="Goeker M."/>
        </authorList>
    </citation>
    <scope>NUCLEOTIDE SEQUENCE [LARGE SCALE GENOMIC DNA]</scope>
    <source>
        <strain evidence="2 3">DSM 4006</strain>
    </source>
</reference>
<gene>
    <name evidence="2" type="ORF">J2S03_001941</name>
</gene>
<sequence length="67" mass="7225">MHELLHLCSILILIVVTAVMFTLLVIKRPGAKPSYSKKTIVGLLIVGAIIGIAFYTTQNLYAPSPTA</sequence>
<keyword evidence="1" id="KW-0812">Transmembrane</keyword>
<evidence type="ECO:0000313" key="3">
    <source>
        <dbReference type="Proteomes" id="UP001232973"/>
    </source>
</evidence>
<protein>
    <submittedName>
        <fullName evidence="2">Membrane protein</fullName>
    </submittedName>
</protein>
<comment type="caution">
    <text evidence="2">The sequence shown here is derived from an EMBL/GenBank/DDBJ whole genome shotgun (WGS) entry which is preliminary data.</text>
</comment>
<organism evidence="2 3">
    <name type="scientific">Alicyclobacillus cycloheptanicus</name>
    <dbReference type="NCBI Taxonomy" id="1457"/>
    <lineage>
        <taxon>Bacteria</taxon>
        <taxon>Bacillati</taxon>
        <taxon>Bacillota</taxon>
        <taxon>Bacilli</taxon>
        <taxon>Bacillales</taxon>
        <taxon>Alicyclobacillaceae</taxon>
        <taxon>Alicyclobacillus</taxon>
    </lineage>
</organism>